<feature type="transmembrane region" description="Helical" evidence="1">
    <location>
        <begin position="520"/>
        <end position="537"/>
    </location>
</feature>
<accession>A0A9P6URW4</accession>
<evidence type="ECO:0000313" key="3">
    <source>
        <dbReference type="Proteomes" id="UP000738325"/>
    </source>
</evidence>
<dbReference type="Proteomes" id="UP000738325">
    <property type="component" value="Unassembled WGS sequence"/>
</dbReference>
<protein>
    <submittedName>
        <fullName evidence="2">Uncharacterized protein</fullName>
    </submittedName>
</protein>
<dbReference type="OrthoDB" id="2333373at2759"/>
<evidence type="ECO:0000313" key="2">
    <source>
        <dbReference type="EMBL" id="KAG0318112.1"/>
    </source>
</evidence>
<keyword evidence="3" id="KW-1185">Reference proteome</keyword>
<dbReference type="EMBL" id="JAAAIP010000389">
    <property type="protein sequence ID" value="KAG0318112.1"/>
    <property type="molecule type" value="Genomic_DNA"/>
</dbReference>
<dbReference type="AlphaFoldDB" id="A0A9P6URW4"/>
<keyword evidence="1" id="KW-0812">Transmembrane</keyword>
<feature type="transmembrane region" description="Helical" evidence="1">
    <location>
        <begin position="20"/>
        <end position="42"/>
    </location>
</feature>
<organism evidence="2 3">
    <name type="scientific">Dissophora globulifera</name>
    <dbReference type="NCBI Taxonomy" id="979702"/>
    <lineage>
        <taxon>Eukaryota</taxon>
        <taxon>Fungi</taxon>
        <taxon>Fungi incertae sedis</taxon>
        <taxon>Mucoromycota</taxon>
        <taxon>Mortierellomycotina</taxon>
        <taxon>Mortierellomycetes</taxon>
        <taxon>Mortierellales</taxon>
        <taxon>Mortierellaceae</taxon>
        <taxon>Dissophora</taxon>
    </lineage>
</organism>
<name>A0A9P6URW4_9FUNG</name>
<evidence type="ECO:0000256" key="1">
    <source>
        <dbReference type="SAM" id="Phobius"/>
    </source>
</evidence>
<comment type="caution">
    <text evidence="2">The sequence shown here is derived from an EMBL/GenBank/DDBJ whole genome shotgun (WGS) entry which is preliminary data.</text>
</comment>
<reference evidence="2" key="1">
    <citation type="journal article" date="2020" name="Fungal Divers.">
        <title>Resolving the Mortierellaceae phylogeny through synthesis of multi-gene phylogenetics and phylogenomics.</title>
        <authorList>
            <person name="Vandepol N."/>
            <person name="Liber J."/>
            <person name="Desiro A."/>
            <person name="Na H."/>
            <person name="Kennedy M."/>
            <person name="Barry K."/>
            <person name="Grigoriev I.V."/>
            <person name="Miller A.N."/>
            <person name="O'Donnell K."/>
            <person name="Stajich J.E."/>
            <person name="Bonito G."/>
        </authorList>
    </citation>
    <scope>NUCLEOTIDE SEQUENCE</scope>
    <source>
        <strain evidence="2">REB-010B</strain>
    </source>
</reference>
<feature type="transmembrane region" description="Helical" evidence="1">
    <location>
        <begin position="83"/>
        <end position="108"/>
    </location>
</feature>
<keyword evidence="1" id="KW-1133">Transmembrane helix</keyword>
<sequence>MAVDLTIHFNPDGTTSVGLTLVTLILEVIKYAIVSIGSVLIYKFYSAHSRWGEAMWLRGSGGKFESLFTSGERVNGLANFSRWHVTAIGFSATLFALGLSGALLTGLFSTEPHFSDVLANNVVITAPIWNASYSAAALLSRENAIDAASGFVHLLSGTQNLNISALSEEWDPEPTNVTPLKIYTSVTTNSSTTTMKSDYVWLLLAYPVCDGLQVEYQNTSSGAFRGYPNVACQRGSYGLHVDVRLPCGTSSSIWLTGDSWGQLTWVDNQVPTAKVQQREILTQTNGSTIRVSETYSTFSSVATTTFDVAGIQRLCVSLMSVHRDAFDAGLCYNMTSSDIFAFQAMDQQYNEEDNALMIRYCSVSCSQSTTPGLLAGYFVGCADYILQLFSIQSTGIQDGSGQHNVFYPTAAGSEMLSIKGEGIMYYVNVTKDQNTVLQVNIASSATVQKSVPNQAQGEWSSQPTDFSTIHADTKGVPGAQTLYTALLSKTLSDWQKPQARAPVGLYHTVDNRPWITTETLVIAITISLGGLVLALCYERWFVSPYYTTSFMSNVRAMTHVQGTPKNVFAGIWESGNQGEPAYVTLNSLRLVVDNSKVDVEREFLISGQR</sequence>
<gene>
    <name evidence="2" type="ORF">BGZ99_005860</name>
</gene>
<proteinExistence type="predicted"/>
<keyword evidence="1" id="KW-0472">Membrane</keyword>